<dbReference type="Proteomes" id="UP000600588">
    <property type="component" value="Unassembled WGS sequence"/>
</dbReference>
<accession>A0A8J6U910</accession>
<gene>
    <name evidence="1" type="ORF">ICJ83_16555</name>
</gene>
<protein>
    <submittedName>
        <fullName evidence="1">Uncharacterized protein</fullName>
    </submittedName>
</protein>
<keyword evidence="2" id="KW-1185">Reference proteome</keyword>
<name>A0A8J6U910_9FLAO</name>
<organism evidence="1 2">
    <name type="scientific">Aestuariibaculum sediminum</name>
    <dbReference type="NCBI Taxonomy" id="2770637"/>
    <lineage>
        <taxon>Bacteria</taxon>
        <taxon>Pseudomonadati</taxon>
        <taxon>Bacteroidota</taxon>
        <taxon>Flavobacteriia</taxon>
        <taxon>Flavobacteriales</taxon>
        <taxon>Flavobacteriaceae</taxon>
    </lineage>
</organism>
<comment type="caution">
    <text evidence="1">The sequence shown here is derived from an EMBL/GenBank/DDBJ whole genome shotgun (WGS) entry which is preliminary data.</text>
</comment>
<sequence length="198" mass="23844">MKHSISVKQTLVDIISILPQIFQEFRKDEKYCKLLDYLNEKDFFNDEDLPYPTIKQIEAETGLKSHHIRKQLKDLYASLFDYEYGYRFHFDKTEYCFIVDHFKNYATFYCTSLINVPRVGENITLPFLKAKVGSDYFYVEDVRHHFEYDKHLIKLYLKAGRFNSFWYYSKHKGIELGKIAMGEEFELYDFQLKEKLGL</sequence>
<reference evidence="1 2" key="1">
    <citation type="submission" date="2020-09" db="EMBL/GenBank/DDBJ databases">
        <title>TT11 complete genome.</title>
        <authorList>
            <person name="Wu Z."/>
        </authorList>
    </citation>
    <scope>NUCLEOTIDE SEQUENCE [LARGE SCALE GENOMIC DNA]</scope>
    <source>
        <strain evidence="1 2">TT11</strain>
    </source>
</reference>
<dbReference type="RefSeq" id="WP_188231523.1">
    <property type="nucleotide sequence ID" value="NZ_JACVXB010000015.1"/>
</dbReference>
<evidence type="ECO:0000313" key="2">
    <source>
        <dbReference type="Proteomes" id="UP000600588"/>
    </source>
</evidence>
<dbReference type="EMBL" id="JACVXB010000015">
    <property type="protein sequence ID" value="MBD0833743.1"/>
    <property type="molecule type" value="Genomic_DNA"/>
</dbReference>
<evidence type="ECO:0000313" key="1">
    <source>
        <dbReference type="EMBL" id="MBD0833743.1"/>
    </source>
</evidence>
<proteinExistence type="predicted"/>
<dbReference type="AlphaFoldDB" id="A0A8J6U910"/>